<comment type="caution">
    <text evidence="2">The sequence shown here is derived from an EMBL/GenBank/DDBJ whole genome shotgun (WGS) entry which is preliminary data.</text>
</comment>
<dbReference type="GeneID" id="95428757"/>
<dbReference type="EMBL" id="ACHA02000013">
    <property type="protein sequence ID" value="EFK55805.1"/>
    <property type="molecule type" value="Genomic_DNA"/>
</dbReference>
<dbReference type="SUPFAM" id="SSF52309">
    <property type="entry name" value="N-(deoxy)ribosyltransferase-like"/>
    <property type="match status" value="1"/>
</dbReference>
<feature type="domain" description="Carbohydrate kinase PfkB" evidence="1">
    <location>
        <begin position="149"/>
        <end position="241"/>
    </location>
</feature>
<keyword evidence="3" id="KW-1185">Reference proteome</keyword>
<dbReference type="HOGENOM" id="CLU_057110_0_0_10"/>
<dbReference type="Gene3D" id="3.40.50.450">
    <property type="match status" value="1"/>
</dbReference>
<dbReference type="Pfam" id="PF00294">
    <property type="entry name" value="PfkB"/>
    <property type="match status" value="1"/>
</dbReference>
<dbReference type="RefSeq" id="WP_003001701.1">
    <property type="nucleotide sequence ID" value="NZ_GL379777.1"/>
</dbReference>
<dbReference type="SUPFAM" id="SSF53613">
    <property type="entry name" value="Ribokinase-like"/>
    <property type="match status" value="1"/>
</dbReference>
<dbReference type="STRING" id="525373.HMPREF0766_14366"/>
<evidence type="ECO:0000313" key="3">
    <source>
        <dbReference type="Proteomes" id="UP000006258"/>
    </source>
</evidence>
<sequence>MINVIGGTYREIDYDNLSYEIFGSGFRACKFLLENNCNVNFITIGNADVELYLETNRNGYPKFNFDCINNYQPITFKYSFSLDNPLIFPSTTNIDKINIPFLNGDNIVCFGMLEGEYTIKGKKVVYDPQTTIKPKKFTEFGETEELIYIINKAESESISGYTEDNDIKRFFFEKEKAKAVIIKNGPYGATVFLNSTQHKISSYVTPLVNKIGSGDIFTASFSYYWIEKGLPIEKSAEFASLSTAYYCDLQAYIDTTSIVNIKYTKYTYKDLSTKQVYIAAPFFSLAELILVDKIRSAFLSFGVKVFSPFHDIGIGNERIIAEKDIEGLTKSDIIFSVYDNLDAGTLIESGYAFAKDKLIIGYHRTCAPKDLLMLTPSNTTIFTNLTTAIYQTIWNL</sequence>
<dbReference type="OrthoDB" id="9795789at2"/>
<evidence type="ECO:0000313" key="2">
    <source>
        <dbReference type="EMBL" id="EFK55805.1"/>
    </source>
</evidence>
<dbReference type="Proteomes" id="UP000006258">
    <property type="component" value="Unassembled WGS sequence"/>
</dbReference>
<organism evidence="2 3">
    <name type="scientific">Sphingobacterium spiritivorum ATCC 33861</name>
    <dbReference type="NCBI Taxonomy" id="525373"/>
    <lineage>
        <taxon>Bacteria</taxon>
        <taxon>Pseudomonadati</taxon>
        <taxon>Bacteroidota</taxon>
        <taxon>Sphingobacteriia</taxon>
        <taxon>Sphingobacteriales</taxon>
        <taxon>Sphingobacteriaceae</taxon>
        <taxon>Sphingobacterium</taxon>
    </lineage>
</organism>
<proteinExistence type="predicted"/>
<dbReference type="eggNOG" id="COG3613">
    <property type="taxonomic scope" value="Bacteria"/>
</dbReference>
<name>D7VTP6_SPHSI</name>
<reference evidence="2" key="1">
    <citation type="submission" date="2010-07" db="EMBL/GenBank/DDBJ databases">
        <authorList>
            <person name="Muzny D."/>
            <person name="Qin X."/>
            <person name="Buhay C."/>
            <person name="Dugan-Rocha S."/>
            <person name="Ding Y."/>
            <person name="Chen G."/>
            <person name="Hawes A."/>
            <person name="Holder M."/>
            <person name="Jhangiani S."/>
            <person name="Johnson A."/>
            <person name="Khan Z."/>
            <person name="Li Z."/>
            <person name="Liu W."/>
            <person name="Liu X."/>
            <person name="Perez L."/>
            <person name="Shen H."/>
            <person name="Wang Q."/>
            <person name="Watt J."/>
            <person name="Xi L."/>
            <person name="Xin Y."/>
            <person name="Zhou J."/>
            <person name="Deng J."/>
            <person name="Jiang H."/>
            <person name="Liu Y."/>
            <person name="Qu J."/>
            <person name="Song X.-Z."/>
            <person name="Zhang L."/>
            <person name="Villasana D."/>
            <person name="Johnson A."/>
            <person name="Liu J."/>
            <person name="Liyanage D."/>
            <person name="Lorensuhewa L."/>
            <person name="Robinson T."/>
            <person name="Song A."/>
            <person name="Song B.-B."/>
            <person name="Dinh H."/>
            <person name="Thornton R."/>
            <person name="Coyle M."/>
            <person name="Francisco L."/>
            <person name="Jackson L."/>
            <person name="Javaid M."/>
            <person name="Korchina V."/>
            <person name="Kovar C."/>
            <person name="Mata R."/>
            <person name="Mathew T."/>
            <person name="Ngo R."/>
            <person name="Nguyen L."/>
            <person name="Nguyen N."/>
            <person name="Okwuonu G."/>
            <person name="Ongeri F."/>
            <person name="Pham C."/>
            <person name="Simmons D."/>
            <person name="Wilczek-Boney K."/>
            <person name="Hale W."/>
            <person name="Jakkamsetti A."/>
            <person name="Pham P."/>
            <person name="Ruth R."/>
            <person name="San Lucas F."/>
            <person name="Warren J."/>
            <person name="Zhang J."/>
            <person name="Zhao Z."/>
            <person name="Zhou C."/>
            <person name="Zhu D."/>
            <person name="Lee S."/>
            <person name="Bess C."/>
            <person name="Blankenburg K."/>
            <person name="Forbes L."/>
            <person name="Fu Q."/>
            <person name="Gubbala S."/>
            <person name="Hirani K."/>
            <person name="Jayaseelan J.C."/>
            <person name="Lara F."/>
            <person name="Munidasa M."/>
            <person name="Palculict T."/>
            <person name="Patil S."/>
            <person name="Pu L.-L."/>
            <person name="Saada N."/>
            <person name="Tang L."/>
            <person name="Weissenberger G."/>
            <person name="Zhu Y."/>
            <person name="Hemphill L."/>
            <person name="Shang Y."/>
            <person name="Youmans B."/>
            <person name="Ayvaz T."/>
            <person name="Ross M."/>
            <person name="Santibanez J."/>
            <person name="Aqrawi P."/>
            <person name="Gross S."/>
            <person name="Joshi V."/>
            <person name="Fowler G."/>
            <person name="Nazareth L."/>
            <person name="Reid J."/>
            <person name="Worley K."/>
            <person name="Petrosino J."/>
            <person name="Highlander S."/>
            <person name="Gibbs R."/>
        </authorList>
    </citation>
    <scope>NUCLEOTIDE SEQUENCE [LARGE SCALE GENOMIC DNA]</scope>
    <source>
        <strain evidence="2">ATCC 33861</strain>
    </source>
</reference>
<dbReference type="InterPro" id="IPR029056">
    <property type="entry name" value="Ribokinase-like"/>
</dbReference>
<evidence type="ECO:0000259" key="1">
    <source>
        <dbReference type="Pfam" id="PF00294"/>
    </source>
</evidence>
<dbReference type="InterPro" id="IPR007710">
    <property type="entry name" value="Nucleoside_deoxyribTrfase"/>
</dbReference>
<dbReference type="GO" id="GO:0016740">
    <property type="term" value="F:transferase activity"/>
    <property type="evidence" value="ECO:0007669"/>
    <property type="project" value="UniProtKB-KW"/>
</dbReference>
<dbReference type="AlphaFoldDB" id="D7VTP6"/>
<dbReference type="Gene3D" id="3.40.1190.20">
    <property type="match status" value="1"/>
</dbReference>
<dbReference type="InterPro" id="IPR011611">
    <property type="entry name" value="PfkB_dom"/>
</dbReference>
<gene>
    <name evidence="2" type="ORF">HMPREF0766_14366</name>
</gene>
<dbReference type="Pfam" id="PF05014">
    <property type="entry name" value="Nuc_deoxyrib_tr"/>
    <property type="match status" value="1"/>
</dbReference>
<accession>D7VTP6</accession>
<dbReference type="eggNOG" id="COG0524">
    <property type="taxonomic scope" value="Bacteria"/>
</dbReference>
<protein>
    <submittedName>
        <fullName evidence="2">Nucleoside 2-deoxyribosyltransferase</fullName>
    </submittedName>
</protein>